<proteinExistence type="predicted"/>
<dbReference type="Gramene" id="TVU20968">
    <property type="protein sequence ID" value="TVU20968"/>
    <property type="gene ID" value="EJB05_30575"/>
</dbReference>
<sequence>MPPEAAHPSGIHGRGESSSSSTATPPEAAYPCGTCWPNRRTSVESIDGRVQVSVCAGGVFFVCYDESDGRVPLFVLAC</sequence>
<evidence type="ECO:0000313" key="2">
    <source>
        <dbReference type="EMBL" id="TVU20968.1"/>
    </source>
</evidence>
<protein>
    <submittedName>
        <fullName evidence="2">Uncharacterized protein</fullName>
    </submittedName>
</protein>
<accession>A0A5J9UCW3</accession>
<feature type="compositionally biased region" description="Low complexity" evidence="1">
    <location>
        <begin position="16"/>
        <end position="28"/>
    </location>
</feature>
<evidence type="ECO:0000256" key="1">
    <source>
        <dbReference type="SAM" id="MobiDB-lite"/>
    </source>
</evidence>
<dbReference type="Proteomes" id="UP000324897">
    <property type="component" value="Unassembled WGS sequence"/>
</dbReference>
<feature type="region of interest" description="Disordered" evidence="1">
    <location>
        <begin position="1"/>
        <end position="28"/>
    </location>
</feature>
<evidence type="ECO:0000313" key="3">
    <source>
        <dbReference type="Proteomes" id="UP000324897"/>
    </source>
</evidence>
<gene>
    <name evidence="2" type="ORF">EJB05_30575</name>
</gene>
<keyword evidence="3" id="KW-1185">Reference proteome</keyword>
<organism evidence="2 3">
    <name type="scientific">Eragrostis curvula</name>
    <name type="common">weeping love grass</name>
    <dbReference type="NCBI Taxonomy" id="38414"/>
    <lineage>
        <taxon>Eukaryota</taxon>
        <taxon>Viridiplantae</taxon>
        <taxon>Streptophyta</taxon>
        <taxon>Embryophyta</taxon>
        <taxon>Tracheophyta</taxon>
        <taxon>Spermatophyta</taxon>
        <taxon>Magnoliopsida</taxon>
        <taxon>Liliopsida</taxon>
        <taxon>Poales</taxon>
        <taxon>Poaceae</taxon>
        <taxon>PACMAD clade</taxon>
        <taxon>Chloridoideae</taxon>
        <taxon>Eragrostideae</taxon>
        <taxon>Eragrostidinae</taxon>
        <taxon>Eragrostis</taxon>
    </lineage>
</organism>
<name>A0A5J9UCW3_9POAL</name>
<reference evidence="2 3" key="1">
    <citation type="journal article" date="2019" name="Sci. Rep.">
        <title>A high-quality genome of Eragrostis curvula grass provides insights into Poaceae evolution and supports new strategies to enhance forage quality.</title>
        <authorList>
            <person name="Carballo J."/>
            <person name="Santos B.A.C.M."/>
            <person name="Zappacosta D."/>
            <person name="Garbus I."/>
            <person name="Selva J.P."/>
            <person name="Gallo C.A."/>
            <person name="Diaz A."/>
            <person name="Albertini E."/>
            <person name="Caccamo M."/>
            <person name="Echenique V."/>
        </authorList>
    </citation>
    <scope>NUCLEOTIDE SEQUENCE [LARGE SCALE GENOMIC DNA]</scope>
    <source>
        <strain evidence="3">cv. Victoria</strain>
        <tissue evidence="2">Leaf</tissue>
    </source>
</reference>
<dbReference type="EMBL" id="RWGY01000026">
    <property type="protein sequence ID" value="TVU20968.1"/>
    <property type="molecule type" value="Genomic_DNA"/>
</dbReference>
<dbReference type="AlphaFoldDB" id="A0A5J9UCW3"/>
<comment type="caution">
    <text evidence="2">The sequence shown here is derived from an EMBL/GenBank/DDBJ whole genome shotgun (WGS) entry which is preliminary data.</text>
</comment>